<feature type="transmembrane region" description="Helical" evidence="2">
    <location>
        <begin position="29"/>
        <end position="51"/>
    </location>
</feature>
<keyword evidence="4" id="KW-1185">Reference proteome</keyword>
<comment type="caution">
    <text evidence="3">The sequence shown here is derived from an EMBL/GenBank/DDBJ whole genome shotgun (WGS) entry which is preliminary data.</text>
</comment>
<dbReference type="RefSeq" id="WP_312882280.1">
    <property type="nucleotide sequence ID" value="NZ_JACHJW010000001.1"/>
</dbReference>
<dbReference type="EMBL" id="JACHJW010000001">
    <property type="protein sequence ID" value="MBB4960200.1"/>
    <property type="molecule type" value="Genomic_DNA"/>
</dbReference>
<keyword evidence="2" id="KW-1133">Transmembrane helix</keyword>
<keyword evidence="2" id="KW-0812">Transmembrane</keyword>
<evidence type="ECO:0000256" key="1">
    <source>
        <dbReference type="SAM" id="MobiDB-lite"/>
    </source>
</evidence>
<evidence type="ECO:0000313" key="4">
    <source>
        <dbReference type="Proteomes" id="UP000578819"/>
    </source>
</evidence>
<name>A0A7W7WQN2_9ACTN</name>
<dbReference type="AlphaFoldDB" id="A0A7W7WQN2"/>
<feature type="compositionally biased region" description="Low complexity" evidence="1">
    <location>
        <begin position="86"/>
        <end position="99"/>
    </location>
</feature>
<proteinExistence type="predicted"/>
<dbReference type="Proteomes" id="UP000578819">
    <property type="component" value="Unassembled WGS sequence"/>
</dbReference>
<dbReference type="InterPro" id="IPR045635">
    <property type="entry name" value="DUF6412"/>
</dbReference>
<reference evidence="3 4" key="1">
    <citation type="submission" date="2020-08" db="EMBL/GenBank/DDBJ databases">
        <title>Sequencing the genomes of 1000 actinobacteria strains.</title>
        <authorList>
            <person name="Klenk H.-P."/>
        </authorList>
    </citation>
    <scope>NUCLEOTIDE SEQUENCE [LARGE SCALE GENOMIC DNA]</scope>
    <source>
        <strain evidence="3 4">DSM 45886</strain>
    </source>
</reference>
<accession>A0A7W7WQN2</accession>
<evidence type="ECO:0000313" key="3">
    <source>
        <dbReference type="EMBL" id="MBB4960200.1"/>
    </source>
</evidence>
<feature type="region of interest" description="Disordered" evidence="1">
    <location>
        <begin position="60"/>
        <end position="99"/>
    </location>
</feature>
<protein>
    <submittedName>
        <fullName evidence="3">Uncharacterized protein</fullName>
    </submittedName>
</protein>
<keyword evidence="2" id="KW-0472">Membrane</keyword>
<evidence type="ECO:0000256" key="2">
    <source>
        <dbReference type="SAM" id="Phobius"/>
    </source>
</evidence>
<dbReference type="Pfam" id="PF19950">
    <property type="entry name" value="DUF6412"/>
    <property type="match status" value="1"/>
</dbReference>
<organism evidence="3 4">
    <name type="scientific">Micromonospora polyrhachis</name>
    <dbReference type="NCBI Taxonomy" id="1282883"/>
    <lineage>
        <taxon>Bacteria</taxon>
        <taxon>Bacillati</taxon>
        <taxon>Actinomycetota</taxon>
        <taxon>Actinomycetes</taxon>
        <taxon>Micromonosporales</taxon>
        <taxon>Micromonosporaceae</taxon>
        <taxon>Micromonospora</taxon>
    </lineage>
</organism>
<gene>
    <name evidence="3" type="ORF">FHR38_003933</name>
</gene>
<sequence length="99" mass="10453">MPAFPLIVTSLWAYVVTQFAELTTHPAELVAGAALAAATLIAVAVTVYFVGWPGRPTDPARHASILRDRARRSGVPRQIDPDASGRPRPRAPSALPSAA</sequence>